<accession>A0AAX0Q9J5</accession>
<evidence type="ECO:0000256" key="1">
    <source>
        <dbReference type="SAM" id="Phobius"/>
    </source>
</evidence>
<proteinExistence type="predicted"/>
<feature type="transmembrane region" description="Helical" evidence="1">
    <location>
        <begin position="90"/>
        <end position="107"/>
    </location>
</feature>
<dbReference type="RefSeq" id="WP_042696816.1">
    <property type="nucleotide sequence ID" value="NZ_LMVO01000001.1"/>
</dbReference>
<evidence type="ECO:0000313" key="2">
    <source>
        <dbReference type="EMBL" id="PAV10151.1"/>
    </source>
</evidence>
<keyword evidence="1" id="KW-1133">Transmembrane helix</keyword>
<feature type="transmembrane region" description="Helical" evidence="1">
    <location>
        <begin position="32"/>
        <end position="52"/>
    </location>
</feature>
<feature type="transmembrane region" description="Helical" evidence="1">
    <location>
        <begin position="5"/>
        <end position="26"/>
    </location>
</feature>
<dbReference type="AlphaFoldDB" id="A0AAX0Q9J5"/>
<evidence type="ECO:0000313" key="3">
    <source>
        <dbReference type="Proteomes" id="UP000243820"/>
    </source>
</evidence>
<sequence>MKKNILISVCGLAAGIVLILLAVFVFTGSTTLNGACYGIGAALLVLSAGNLVGASVKKAVETPETLKIQEIEEHDERNIRIRERAGWNTVRIFTPVLCACTLVSALAGAEVYVTFAACGLVLLVAGLSIGSQIYYDKRL</sequence>
<dbReference type="Proteomes" id="UP000243820">
    <property type="component" value="Unassembled WGS sequence"/>
</dbReference>
<keyword evidence="3" id="KW-1185">Reference proteome</keyword>
<dbReference type="Pfam" id="PF09946">
    <property type="entry name" value="DUF2178"/>
    <property type="match status" value="1"/>
</dbReference>
<protein>
    <recommendedName>
        <fullName evidence="4">DUF2178 domain-containing protein</fullName>
    </recommendedName>
</protein>
<dbReference type="InterPro" id="IPR019235">
    <property type="entry name" value="DUF2178_TM"/>
</dbReference>
<gene>
    <name evidence="2" type="ORF">ASJ83_06775</name>
</gene>
<evidence type="ECO:0008006" key="4">
    <source>
        <dbReference type="Google" id="ProtNLM"/>
    </source>
</evidence>
<dbReference type="EMBL" id="LMVO01000001">
    <property type="protein sequence ID" value="PAV10151.1"/>
    <property type="molecule type" value="Genomic_DNA"/>
</dbReference>
<feature type="transmembrane region" description="Helical" evidence="1">
    <location>
        <begin position="113"/>
        <end position="135"/>
    </location>
</feature>
<keyword evidence="1" id="KW-0472">Membrane</keyword>
<organism evidence="2 3">
    <name type="scientific">Methanocorpusculum parvum</name>
    <dbReference type="NCBI Taxonomy" id="2193"/>
    <lineage>
        <taxon>Archaea</taxon>
        <taxon>Methanobacteriati</taxon>
        <taxon>Methanobacteriota</taxon>
        <taxon>Stenosarchaea group</taxon>
        <taxon>Methanomicrobia</taxon>
        <taxon>Methanomicrobiales</taxon>
        <taxon>Methanocorpusculaceae</taxon>
        <taxon>Methanocorpusculum</taxon>
    </lineage>
</organism>
<keyword evidence="1" id="KW-0812">Transmembrane</keyword>
<name>A0AAX0Q9J5_9EURY</name>
<comment type="caution">
    <text evidence="2">The sequence shown here is derived from an EMBL/GenBank/DDBJ whole genome shotgun (WGS) entry which is preliminary data.</text>
</comment>
<reference evidence="2 3" key="1">
    <citation type="journal article" date="2017" name="BMC Genomics">
        <title>Genomic analysis of methanogenic archaea reveals a shift towards energy conservation.</title>
        <authorList>
            <person name="Gilmore S.P."/>
            <person name="Henske J.K."/>
            <person name="Sexton J.A."/>
            <person name="Solomon K.V."/>
            <person name="Seppala S."/>
            <person name="Yoo J.I."/>
            <person name="Huyett L.M."/>
            <person name="Pressman A."/>
            <person name="Cogan J.Z."/>
            <person name="Kivenson V."/>
            <person name="Peng X."/>
            <person name="Tan Y."/>
            <person name="Valentine D.L."/>
            <person name="O'Malley M.A."/>
        </authorList>
    </citation>
    <scope>NUCLEOTIDE SEQUENCE [LARGE SCALE GENOMIC DNA]</scope>
    <source>
        <strain evidence="2 3">XII</strain>
    </source>
</reference>